<dbReference type="EMBL" id="CAJVPZ010080842">
    <property type="protein sequence ID" value="CAG8808046.1"/>
    <property type="molecule type" value="Genomic_DNA"/>
</dbReference>
<name>A0A9N9K2Z4_9GLOM</name>
<dbReference type="Proteomes" id="UP000789396">
    <property type="component" value="Unassembled WGS sequence"/>
</dbReference>
<feature type="non-terminal residue" evidence="1">
    <location>
        <position position="124"/>
    </location>
</feature>
<feature type="non-terminal residue" evidence="1">
    <location>
        <position position="1"/>
    </location>
</feature>
<evidence type="ECO:0000313" key="1">
    <source>
        <dbReference type="EMBL" id="CAG8808046.1"/>
    </source>
</evidence>
<reference evidence="1" key="1">
    <citation type="submission" date="2021-06" db="EMBL/GenBank/DDBJ databases">
        <authorList>
            <person name="Kallberg Y."/>
            <person name="Tangrot J."/>
            <person name="Rosling A."/>
        </authorList>
    </citation>
    <scope>NUCLEOTIDE SEQUENCE</scope>
    <source>
        <strain evidence="1">IN212</strain>
    </source>
</reference>
<gene>
    <name evidence="1" type="ORF">RFULGI_LOCUS18440</name>
</gene>
<proteinExistence type="predicted"/>
<protein>
    <submittedName>
        <fullName evidence="1">10455_t:CDS:1</fullName>
    </submittedName>
</protein>
<evidence type="ECO:0000313" key="2">
    <source>
        <dbReference type="Proteomes" id="UP000789396"/>
    </source>
</evidence>
<organism evidence="1 2">
    <name type="scientific">Racocetra fulgida</name>
    <dbReference type="NCBI Taxonomy" id="60492"/>
    <lineage>
        <taxon>Eukaryota</taxon>
        <taxon>Fungi</taxon>
        <taxon>Fungi incertae sedis</taxon>
        <taxon>Mucoromycota</taxon>
        <taxon>Glomeromycotina</taxon>
        <taxon>Glomeromycetes</taxon>
        <taxon>Diversisporales</taxon>
        <taxon>Gigasporaceae</taxon>
        <taxon>Racocetra</taxon>
    </lineage>
</organism>
<sequence>TLFTTVIAQECVPYESSFIFSSGYPEIWKKPSSEVFNTEEFIQLNSSIDWSKVPNIAPRKMVNGVLDKTGYSTSDPDCWWTYNQCTKPKAPGLQPDSNNQKATMFFIGSNVADLTNEAQRAYKD</sequence>
<accession>A0A9N9K2Z4</accession>
<comment type="caution">
    <text evidence="1">The sequence shown here is derived from an EMBL/GenBank/DDBJ whole genome shotgun (WGS) entry which is preliminary data.</text>
</comment>
<dbReference type="OrthoDB" id="407355at2759"/>
<keyword evidence="2" id="KW-1185">Reference proteome</keyword>
<dbReference type="AlphaFoldDB" id="A0A9N9K2Z4"/>